<sequence>MKLAVGVHDHGDGAWAAAVAFDEWDALEPVRTYLSRIATVEKPARGELDLRALPCLLQLLREHALEPDVIVIDGAVHLDAADTPGLGRRLYDALGGRTTIIGVSTKSMPGLPAQFEVFREEEARPVIVTCVGLDLGAAKARIRAMHGKRRVPTLLKLVARMARGGGA</sequence>
<dbReference type="RefSeq" id="WP_173122879.1">
    <property type="nucleotide sequence ID" value="NZ_JABRWJ010000003.1"/>
</dbReference>
<comment type="caution">
    <text evidence="1">The sequence shown here is derived from an EMBL/GenBank/DDBJ whole genome shotgun (WGS) entry which is preliminary data.</text>
</comment>
<evidence type="ECO:0000313" key="1">
    <source>
        <dbReference type="EMBL" id="NRF67792.1"/>
    </source>
</evidence>
<accession>A0ABX2EGS7</accession>
<name>A0ABX2EGS7_9BURK</name>
<gene>
    <name evidence="1" type="ORF">HLB44_12435</name>
</gene>
<dbReference type="GO" id="GO:0004519">
    <property type="term" value="F:endonuclease activity"/>
    <property type="evidence" value="ECO:0007669"/>
    <property type="project" value="UniProtKB-KW"/>
</dbReference>
<keyword evidence="2" id="KW-1185">Reference proteome</keyword>
<protein>
    <submittedName>
        <fullName evidence="1">Endonuclease V</fullName>
    </submittedName>
</protein>
<keyword evidence="1" id="KW-0540">Nuclease</keyword>
<dbReference type="Gene3D" id="3.30.2170.10">
    <property type="entry name" value="archaeoglobus fulgidus dsm 4304 superfamily"/>
    <property type="match status" value="1"/>
</dbReference>
<proteinExistence type="predicted"/>
<keyword evidence="1" id="KW-0255">Endonuclease</keyword>
<dbReference type="Proteomes" id="UP000737171">
    <property type="component" value="Unassembled WGS sequence"/>
</dbReference>
<evidence type="ECO:0000313" key="2">
    <source>
        <dbReference type="Proteomes" id="UP000737171"/>
    </source>
</evidence>
<reference evidence="1 2" key="1">
    <citation type="submission" date="2020-05" db="EMBL/GenBank/DDBJ databases">
        <title>Aquincola sp. isolate from soil.</title>
        <authorList>
            <person name="Han J."/>
            <person name="Kim D.-U."/>
        </authorList>
    </citation>
    <scope>NUCLEOTIDE SEQUENCE [LARGE SCALE GENOMIC DNA]</scope>
    <source>
        <strain evidence="1 2">S2</strain>
    </source>
</reference>
<organism evidence="1 2">
    <name type="scientific">Pseudaquabacterium terrae</name>
    <dbReference type="NCBI Taxonomy" id="2732868"/>
    <lineage>
        <taxon>Bacteria</taxon>
        <taxon>Pseudomonadati</taxon>
        <taxon>Pseudomonadota</taxon>
        <taxon>Betaproteobacteria</taxon>
        <taxon>Burkholderiales</taxon>
        <taxon>Sphaerotilaceae</taxon>
        <taxon>Pseudaquabacterium</taxon>
    </lineage>
</organism>
<dbReference type="EMBL" id="JABRWJ010000003">
    <property type="protein sequence ID" value="NRF67792.1"/>
    <property type="molecule type" value="Genomic_DNA"/>
</dbReference>
<keyword evidence="1" id="KW-0378">Hydrolase</keyword>